<dbReference type="Pfam" id="PF07238">
    <property type="entry name" value="PilZ"/>
    <property type="match status" value="1"/>
</dbReference>
<evidence type="ECO:0000313" key="3">
    <source>
        <dbReference type="EMBL" id="TGL40190.1"/>
    </source>
</evidence>
<dbReference type="EMBL" id="RQER01000004">
    <property type="protein sequence ID" value="TGK02608.1"/>
    <property type="molecule type" value="Genomic_DNA"/>
</dbReference>
<evidence type="ECO:0000313" key="5">
    <source>
        <dbReference type="Proteomes" id="UP000297946"/>
    </source>
</evidence>
<feature type="domain" description="PilZ" evidence="1">
    <location>
        <begin position="293"/>
        <end position="357"/>
    </location>
</feature>
<dbReference type="Proteomes" id="UP000297946">
    <property type="component" value="Unassembled WGS sequence"/>
</dbReference>
<evidence type="ECO:0000259" key="1">
    <source>
        <dbReference type="Pfam" id="PF07238"/>
    </source>
</evidence>
<gene>
    <name evidence="2" type="ORF">EHO57_04560</name>
    <name evidence="3" type="ORF">EHQ53_13550</name>
</gene>
<dbReference type="Proteomes" id="UP000297273">
    <property type="component" value="Unassembled WGS sequence"/>
</dbReference>
<dbReference type="InterPro" id="IPR009875">
    <property type="entry name" value="PilZ_domain"/>
</dbReference>
<sequence>MSARKTQGREYDTLSDHSVIYKIIKSFLYMEKLGIKGGSSADKCEIINISNNSEMITVRFSDNFQPASNERILLQKTLKKHIELNCRTINRIANNEFTLQIESIHIAKENRKDDRIFIRNDSVFATNVVYHPKQFELNHHTSPNLMRTILETFSQDLNHPKFGEIKIGSFERGQELKFNIVRKTKKIFFIPDTSKTSSYTENLPQFVNYITYFGKNILSAIRRYRNESITSELILPILFDKNDKDSYPKAYLWVQSKVEPILAEDLPELYALANKVSEKIESSDSVKATNRFDILDISESGARIKISDKNIIYCLYPCETLKFDLVFKGKPPIPINGKICWRTMDRKGKLYLGLKFEQEKELLPSLRKLEYNIQSLRNKMHAKSDQNSSLVKIYRSPNARKRKSK</sequence>
<dbReference type="InterPro" id="IPR011471">
    <property type="entry name" value="DUF1577"/>
</dbReference>
<dbReference type="RefSeq" id="WP_135646304.1">
    <property type="nucleotide sequence ID" value="NZ_RQER01000004.1"/>
</dbReference>
<dbReference type="OrthoDB" id="342821at2"/>
<dbReference type="EMBL" id="RQGC01000008">
    <property type="protein sequence ID" value="TGL40190.1"/>
    <property type="molecule type" value="Genomic_DNA"/>
</dbReference>
<dbReference type="GO" id="GO:0035438">
    <property type="term" value="F:cyclic-di-GMP binding"/>
    <property type="evidence" value="ECO:0007669"/>
    <property type="project" value="InterPro"/>
</dbReference>
<keyword evidence="4" id="KW-1185">Reference proteome</keyword>
<reference evidence="4 5" key="2">
    <citation type="journal article" date="2019" name="PLoS Negl. Trop. Dis.">
        <title>Revisiting the worldwide diversity of Leptospira species in the environment.</title>
        <authorList>
            <person name="Vincent A.T."/>
            <person name="Schiettekatte O."/>
            <person name="Bourhy P."/>
            <person name="Veyrier F.J."/>
            <person name="Picardeau M."/>
        </authorList>
    </citation>
    <scope>NUCLEOTIDE SEQUENCE [LARGE SCALE GENOMIC DNA]</scope>
    <source>
        <strain evidence="4">201702690</strain>
        <strain evidence="2 5">SSW18</strain>
    </source>
</reference>
<proteinExistence type="predicted"/>
<evidence type="ECO:0000313" key="4">
    <source>
        <dbReference type="Proteomes" id="UP000297273"/>
    </source>
</evidence>
<dbReference type="AlphaFoldDB" id="A0A5F1ZQW3"/>
<comment type="caution">
    <text evidence="2">The sequence shown here is derived from an EMBL/GenBank/DDBJ whole genome shotgun (WGS) entry which is preliminary data.</text>
</comment>
<organism evidence="2 5">
    <name type="scientific">Leptospira langatensis</name>
    <dbReference type="NCBI Taxonomy" id="2484983"/>
    <lineage>
        <taxon>Bacteria</taxon>
        <taxon>Pseudomonadati</taxon>
        <taxon>Spirochaetota</taxon>
        <taxon>Spirochaetia</taxon>
        <taxon>Leptospirales</taxon>
        <taxon>Leptospiraceae</taxon>
        <taxon>Leptospira</taxon>
    </lineage>
</organism>
<reference evidence="3" key="1">
    <citation type="submission" date="2018-10" db="EMBL/GenBank/DDBJ databases">
        <authorList>
            <person name="Vincent A.T."/>
            <person name="Schiettekatte O."/>
            <person name="Bourhy P."/>
            <person name="Veyrier F.J."/>
            <person name="Picardeau M."/>
        </authorList>
    </citation>
    <scope>NUCLEOTIDE SEQUENCE</scope>
    <source>
        <strain evidence="3">201702690</strain>
    </source>
</reference>
<accession>A0A5F1ZQW3</accession>
<dbReference type="Gene3D" id="2.40.10.220">
    <property type="entry name" value="predicted glycosyltransferase like domains"/>
    <property type="match status" value="1"/>
</dbReference>
<dbReference type="Pfam" id="PF07614">
    <property type="entry name" value="DUF1577"/>
    <property type="match status" value="1"/>
</dbReference>
<protein>
    <submittedName>
        <fullName evidence="2">PilZ domain-containing protein</fullName>
    </submittedName>
</protein>
<evidence type="ECO:0000313" key="2">
    <source>
        <dbReference type="EMBL" id="TGK02608.1"/>
    </source>
</evidence>
<name>A0A5F1ZQW3_9LEPT</name>